<comment type="caution">
    <text evidence="12">The sequence shown here is derived from an EMBL/GenBank/DDBJ whole genome shotgun (WGS) entry which is preliminary data.</text>
</comment>
<proteinExistence type="inferred from homology"/>
<evidence type="ECO:0000256" key="1">
    <source>
        <dbReference type="ARBA" id="ARBA00008279"/>
    </source>
</evidence>
<evidence type="ECO:0000256" key="3">
    <source>
        <dbReference type="ARBA" id="ARBA00022517"/>
    </source>
</evidence>
<dbReference type="RefSeq" id="WP_039454717.1">
    <property type="nucleotide sequence ID" value="NZ_JSWE01000036.1"/>
</dbReference>
<dbReference type="InterPro" id="IPR027417">
    <property type="entry name" value="P-loop_NTPase"/>
</dbReference>
<keyword evidence="13" id="KW-1185">Reference proteome</keyword>
<dbReference type="NCBIfam" id="TIGR00231">
    <property type="entry name" value="small_GTP"/>
    <property type="match status" value="2"/>
</dbReference>
<evidence type="ECO:0000259" key="11">
    <source>
        <dbReference type="PROSITE" id="PS51712"/>
    </source>
</evidence>
<gene>
    <name evidence="12" type="primary">der_2</name>
    <name evidence="8" type="synonym">der</name>
    <name evidence="12" type="ORF">NF27_BK00560</name>
</gene>
<dbReference type="FunFam" id="3.30.300.20:FF:000004">
    <property type="entry name" value="GTPase Der"/>
    <property type="match status" value="1"/>
</dbReference>
<evidence type="ECO:0000313" key="13">
    <source>
        <dbReference type="Proteomes" id="UP000031258"/>
    </source>
</evidence>
<comment type="function">
    <text evidence="8 10">GTPase that plays an essential role in the late steps of ribosome biogenesis.</text>
</comment>
<dbReference type="OrthoDB" id="9805918at2"/>
<dbReference type="EMBL" id="JSWE01000036">
    <property type="protein sequence ID" value="KIE06135.1"/>
    <property type="molecule type" value="Genomic_DNA"/>
</dbReference>
<sequence length="445" mass="50374">MTFTVAITGKPNVGKSSLFNKLNGRRLAIVNDMPGVTRDSKDFTADIDGHLVKFIDTAGWEDKDSILSKKMVEQTLKAVSRADLVLLMLDARNGITPDDIQFGGIVRKSGKPCVIIINKSESKINILENEIYKFGFGEPIYISAAHGKGIADLFEKVISHKTKFYHEQEEENPEDDQLKLTIVGRPNVGKSTLFNAILGFERAITSDIAGTTRDAINHYLTYKDTDIELIDTAGLRKKANVNEIIEELSTAESINAIRRSHIAFLVVAADQPLEKQDLAIARIAIQEGKPLILVINKCDLIKNFREFEEEIEYLVADNLSEVVGLPIVYISALKQQGIDKIFDKALEVDQKWKMKISTGKLNSWLCNATTHYIPPLANNGRRIRIKYMTQTRVKPPTFNFYCNIPEDLPESYNKYLRNSLRKEFDLQGIPLRMIFHKNKNPYKNR</sequence>
<feature type="domain" description="EngA-type G" evidence="11">
    <location>
        <begin position="178"/>
        <end position="353"/>
    </location>
</feature>
<dbReference type="PROSITE" id="PS51712">
    <property type="entry name" value="G_ENGA"/>
    <property type="match status" value="2"/>
</dbReference>
<dbReference type="InterPro" id="IPR006073">
    <property type="entry name" value="GTP-bd"/>
</dbReference>
<dbReference type="PIRSF" id="PIRSF006485">
    <property type="entry name" value="GTP-binding_EngA"/>
    <property type="match status" value="1"/>
</dbReference>
<reference evidence="12 13" key="1">
    <citation type="submission" date="2014-11" db="EMBL/GenBank/DDBJ databases">
        <title>A Rickettsiales Symbiont of Amoebae With Ancient Features.</title>
        <authorList>
            <person name="Schulz F."/>
            <person name="Martijn J."/>
            <person name="Wascher F."/>
            <person name="Kostanjsek R."/>
            <person name="Ettema T.J."/>
            <person name="Horn M."/>
        </authorList>
    </citation>
    <scope>NUCLEOTIDE SEQUENCE [LARGE SCALE GENOMIC DNA]</scope>
    <source>
        <strain evidence="12 13">UWC36</strain>
    </source>
</reference>
<organism evidence="12 13">
    <name type="scientific">Candidatus Jidaibacter acanthamoebae</name>
    <dbReference type="NCBI Taxonomy" id="86105"/>
    <lineage>
        <taxon>Bacteria</taxon>
        <taxon>Pseudomonadati</taxon>
        <taxon>Pseudomonadota</taxon>
        <taxon>Alphaproteobacteria</taxon>
        <taxon>Rickettsiales</taxon>
        <taxon>Candidatus Midichloriaceae</taxon>
        <taxon>Candidatus Jidaibacter</taxon>
    </lineage>
</organism>
<feature type="binding site" evidence="8">
    <location>
        <begin position="184"/>
        <end position="191"/>
    </location>
    <ligand>
        <name>GTP</name>
        <dbReference type="ChEBI" id="CHEBI:37565"/>
        <label>2</label>
    </ligand>
</feature>
<feature type="binding site" evidence="8">
    <location>
        <begin position="56"/>
        <end position="60"/>
    </location>
    <ligand>
        <name>GTP</name>
        <dbReference type="ChEBI" id="CHEBI:37565"/>
        <label>1</label>
    </ligand>
</feature>
<evidence type="ECO:0000256" key="5">
    <source>
        <dbReference type="ARBA" id="ARBA00022741"/>
    </source>
</evidence>
<dbReference type="InterPro" id="IPR031166">
    <property type="entry name" value="G_ENGA"/>
</dbReference>
<dbReference type="InterPro" id="IPR032859">
    <property type="entry name" value="KH_dom-like"/>
</dbReference>
<dbReference type="InterPro" id="IPR016484">
    <property type="entry name" value="GTPase_Der"/>
</dbReference>
<protein>
    <recommendedName>
        <fullName evidence="2 8">GTPase Der</fullName>
    </recommendedName>
    <alternativeName>
        <fullName evidence="7 8">GTP-binding protein EngA</fullName>
    </alternativeName>
</protein>
<dbReference type="STRING" id="86105.NF27_BK00560"/>
<dbReference type="Pfam" id="PF14714">
    <property type="entry name" value="KH_dom-like"/>
    <property type="match status" value="1"/>
</dbReference>
<dbReference type="NCBIfam" id="TIGR03594">
    <property type="entry name" value="GTPase_EngA"/>
    <property type="match status" value="1"/>
</dbReference>
<dbReference type="PRINTS" id="PR00449">
    <property type="entry name" value="RASTRNSFRMNG"/>
</dbReference>
<dbReference type="AlphaFoldDB" id="A0A0C1R1G7"/>
<keyword evidence="4 10" id="KW-0677">Repeat</keyword>
<evidence type="ECO:0000256" key="4">
    <source>
        <dbReference type="ARBA" id="ARBA00022737"/>
    </source>
</evidence>
<dbReference type="FunFam" id="3.40.50.300:FF:000494">
    <property type="entry name" value="tRNA modification GTPase MnmE"/>
    <property type="match status" value="2"/>
</dbReference>
<dbReference type="PANTHER" id="PTHR43834">
    <property type="entry name" value="GTPASE DER"/>
    <property type="match status" value="1"/>
</dbReference>
<evidence type="ECO:0000256" key="8">
    <source>
        <dbReference type="HAMAP-Rule" id="MF_00195"/>
    </source>
</evidence>
<evidence type="ECO:0000256" key="7">
    <source>
        <dbReference type="ARBA" id="ARBA00032345"/>
    </source>
</evidence>
<comment type="similarity">
    <text evidence="1 8 9 10">Belongs to the TRAFAC class TrmE-Era-EngA-EngB-Septin-like GTPase superfamily. EngA (Der) GTPase family.</text>
</comment>
<dbReference type="PATRIC" id="fig|86105.3.peg.134"/>
<feature type="binding site" evidence="8">
    <location>
        <begin position="296"/>
        <end position="299"/>
    </location>
    <ligand>
        <name>GTP</name>
        <dbReference type="ChEBI" id="CHEBI:37565"/>
        <label>2</label>
    </ligand>
</feature>
<keyword evidence="3 8" id="KW-0690">Ribosome biogenesis</keyword>
<feature type="binding site" evidence="8">
    <location>
        <begin position="231"/>
        <end position="235"/>
    </location>
    <ligand>
        <name>GTP</name>
        <dbReference type="ChEBI" id="CHEBI:37565"/>
        <label>2</label>
    </ligand>
</feature>
<dbReference type="Gene3D" id="3.30.300.20">
    <property type="match status" value="1"/>
</dbReference>
<evidence type="ECO:0000256" key="6">
    <source>
        <dbReference type="ARBA" id="ARBA00023134"/>
    </source>
</evidence>
<evidence type="ECO:0000256" key="9">
    <source>
        <dbReference type="PROSITE-ProRule" id="PRU01049"/>
    </source>
</evidence>
<dbReference type="CDD" id="cd01894">
    <property type="entry name" value="EngA1"/>
    <property type="match status" value="1"/>
</dbReference>
<feature type="binding site" evidence="8">
    <location>
        <begin position="118"/>
        <end position="121"/>
    </location>
    <ligand>
        <name>GTP</name>
        <dbReference type="ChEBI" id="CHEBI:37565"/>
        <label>1</label>
    </ligand>
</feature>
<evidence type="ECO:0000256" key="2">
    <source>
        <dbReference type="ARBA" id="ARBA00020953"/>
    </source>
</evidence>
<dbReference type="PANTHER" id="PTHR43834:SF6">
    <property type="entry name" value="GTPASE DER"/>
    <property type="match status" value="1"/>
</dbReference>
<dbReference type="InterPro" id="IPR015946">
    <property type="entry name" value="KH_dom-like_a/b"/>
</dbReference>
<name>A0A0C1R1G7_9RICK</name>
<keyword evidence="5 8" id="KW-0547">Nucleotide-binding</keyword>
<accession>A0A0C1R1G7</accession>
<dbReference type="GO" id="GO:0005525">
    <property type="term" value="F:GTP binding"/>
    <property type="evidence" value="ECO:0007669"/>
    <property type="project" value="UniProtKB-UniRule"/>
</dbReference>
<dbReference type="SUPFAM" id="SSF52540">
    <property type="entry name" value="P-loop containing nucleoside triphosphate hydrolases"/>
    <property type="match status" value="2"/>
</dbReference>
<dbReference type="Proteomes" id="UP000031258">
    <property type="component" value="Unassembled WGS sequence"/>
</dbReference>
<dbReference type="Pfam" id="PF01926">
    <property type="entry name" value="MMR_HSR1"/>
    <property type="match status" value="2"/>
</dbReference>
<keyword evidence="6 8" id="KW-0342">GTP-binding</keyword>
<evidence type="ECO:0000256" key="10">
    <source>
        <dbReference type="RuleBase" id="RU004481"/>
    </source>
</evidence>
<dbReference type="GO" id="GO:0042254">
    <property type="term" value="P:ribosome biogenesis"/>
    <property type="evidence" value="ECO:0007669"/>
    <property type="project" value="UniProtKB-KW"/>
</dbReference>
<feature type="domain" description="EngA-type G" evidence="11">
    <location>
        <begin position="3"/>
        <end position="165"/>
    </location>
</feature>
<evidence type="ECO:0000313" key="12">
    <source>
        <dbReference type="EMBL" id="KIE06135.1"/>
    </source>
</evidence>
<dbReference type="InterPro" id="IPR005225">
    <property type="entry name" value="Small_GTP-bd"/>
</dbReference>
<feature type="binding site" evidence="8">
    <location>
        <begin position="9"/>
        <end position="16"/>
    </location>
    <ligand>
        <name>GTP</name>
        <dbReference type="ChEBI" id="CHEBI:37565"/>
        <label>1</label>
    </ligand>
</feature>
<comment type="subunit">
    <text evidence="8">Associates with the 50S ribosomal subunit.</text>
</comment>
<dbReference type="HAMAP" id="MF_00195">
    <property type="entry name" value="GTPase_Der"/>
    <property type="match status" value="1"/>
</dbReference>
<dbReference type="CDD" id="cd01895">
    <property type="entry name" value="EngA2"/>
    <property type="match status" value="1"/>
</dbReference>
<dbReference type="Gene3D" id="3.40.50.300">
    <property type="entry name" value="P-loop containing nucleotide triphosphate hydrolases"/>
    <property type="match status" value="2"/>
</dbReference>